<evidence type="ECO:0000313" key="2">
    <source>
        <dbReference type="EnsemblMetazoa" id="GPPI016581-PA"/>
    </source>
</evidence>
<evidence type="ECO:0000256" key="1">
    <source>
        <dbReference type="SAM" id="MobiDB-lite"/>
    </source>
</evidence>
<keyword evidence="3" id="KW-1185">Reference proteome</keyword>
<organism evidence="2 3">
    <name type="scientific">Glossina palpalis gambiensis</name>
    <dbReference type="NCBI Taxonomy" id="67801"/>
    <lineage>
        <taxon>Eukaryota</taxon>
        <taxon>Metazoa</taxon>
        <taxon>Ecdysozoa</taxon>
        <taxon>Arthropoda</taxon>
        <taxon>Hexapoda</taxon>
        <taxon>Insecta</taxon>
        <taxon>Pterygota</taxon>
        <taxon>Neoptera</taxon>
        <taxon>Endopterygota</taxon>
        <taxon>Diptera</taxon>
        <taxon>Brachycera</taxon>
        <taxon>Muscomorpha</taxon>
        <taxon>Hippoboscoidea</taxon>
        <taxon>Glossinidae</taxon>
        <taxon>Glossina</taxon>
    </lineage>
</organism>
<dbReference type="VEuPathDB" id="VectorBase:GPPI016581"/>
<reference evidence="2" key="2">
    <citation type="submission" date="2020-05" db="UniProtKB">
        <authorList>
            <consortium name="EnsemblMetazoa"/>
        </authorList>
    </citation>
    <scope>IDENTIFICATION</scope>
    <source>
        <strain evidence="2">IAEA</strain>
    </source>
</reference>
<evidence type="ECO:0000313" key="3">
    <source>
        <dbReference type="Proteomes" id="UP000092460"/>
    </source>
</evidence>
<feature type="region of interest" description="Disordered" evidence="1">
    <location>
        <begin position="71"/>
        <end position="117"/>
    </location>
</feature>
<dbReference type="EnsemblMetazoa" id="GPPI016581-RA">
    <property type="protein sequence ID" value="GPPI016581-PA"/>
    <property type="gene ID" value="GPPI016581"/>
</dbReference>
<protein>
    <submittedName>
        <fullName evidence="2">Uncharacterized protein</fullName>
    </submittedName>
</protein>
<reference evidence="3" key="1">
    <citation type="submission" date="2015-01" db="EMBL/GenBank/DDBJ databases">
        <authorList>
            <person name="Aksoy S."/>
            <person name="Warren W."/>
            <person name="Wilson R.K."/>
        </authorList>
    </citation>
    <scope>NUCLEOTIDE SEQUENCE [LARGE SCALE GENOMIC DNA]</scope>
    <source>
        <strain evidence="3">IAEA</strain>
    </source>
</reference>
<sequence length="446" mass="51616">MSYHLKSTPFFWRTSLTGKKNGQLQKLKEEHDRIKEFNGRTIDTKMCHVRLKRLFKEIEEIKETNLKRRHTIKEEPLKNQMPFYHDDSSKTEKNRRRSYQRRSSAEQSKTMIQKRNEGGLSRAIRTRIATSPRKAKTDKDEQTSMTRVNRRLKYGNEVSNWNMQRMLTNNLSGEVKVGLRQTLKETRRFFRKPSARTGPAGTLDVINRNKNEKMKHCINYVNNVSPNTIPKTSRPRKKDAAAMDDVRTASNPNLTDGNMSQQFNFGCKPGEYFRGSEMTTKRGELFYSGLSSEIQSEDDDKRTIARKRWDKISEVISSRFDINKSARNLKTLEKCGNDLEYQLRTISNDTHLPQSQIMVQRGEQMNPSENNGDSLFEGEIFVNKEILLNVISRSYTLTLSFWQNAKTICLSSIDEPAPLAKTIAYNESQPLTSRSIISKTSRNSSS</sequence>
<dbReference type="AlphaFoldDB" id="A0A1B0B2A3"/>
<name>A0A1B0B2A3_9MUSC</name>
<proteinExistence type="predicted"/>
<feature type="compositionally biased region" description="Polar residues" evidence="1">
    <location>
        <begin position="101"/>
        <end position="113"/>
    </location>
</feature>
<accession>A0A1B0B2A3</accession>
<dbReference type="STRING" id="67801.A0A1B0B2A3"/>
<dbReference type="Proteomes" id="UP000092460">
    <property type="component" value="Unassembled WGS sequence"/>
</dbReference>
<dbReference type="EMBL" id="JXJN01007538">
    <property type="status" value="NOT_ANNOTATED_CDS"/>
    <property type="molecule type" value="Genomic_DNA"/>
</dbReference>